<sequence length="66" mass="7904">MHSQNNEKNFKLKKTIKQPSKDPVVKYIDNNLSKKTYYYKVRSYKKIDNKKIYSDFSGVKSKKVIK</sequence>
<organism evidence="1 2">
    <name type="scientific">Methanobrevibacter filiformis</name>
    <dbReference type="NCBI Taxonomy" id="55758"/>
    <lineage>
        <taxon>Archaea</taxon>
        <taxon>Methanobacteriati</taxon>
        <taxon>Methanobacteriota</taxon>
        <taxon>Methanomada group</taxon>
        <taxon>Methanobacteria</taxon>
        <taxon>Methanobacteriales</taxon>
        <taxon>Methanobacteriaceae</taxon>
        <taxon>Methanobrevibacter</taxon>
    </lineage>
</organism>
<dbReference type="PATRIC" id="fig|55758.3.peg.835"/>
<proteinExistence type="predicted"/>
<comment type="caution">
    <text evidence="1">The sequence shown here is derived from an EMBL/GenBank/DDBJ whole genome shotgun (WGS) entry which is preliminary data.</text>
</comment>
<keyword evidence="2" id="KW-1185">Reference proteome</keyword>
<evidence type="ECO:0008006" key="3">
    <source>
        <dbReference type="Google" id="ProtNLM"/>
    </source>
</evidence>
<name>A0A166CZJ4_9EURY</name>
<gene>
    <name evidence="1" type="ORF">MBFIL_07470</name>
</gene>
<dbReference type="Proteomes" id="UP000077066">
    <property type="component" value="Unassembled WGS sequence"/>
</dbReference>
<accession>A0A166CZJ4</accession>
<reference evidence="1 2" key="1">
    <citation type="submission" date="2016-04" db="EMBL/GenBank/DDBJ databases">
        <title>Genome sequence of Methanobrevibacter filiformis DSM 11501.</title>
        <authorList>
            <person name="Poehlein A."/>
            <person name="Seedorf H."/>
            <person name="Daniel R."/>
        </authorList>
    </citation>
    <scope>NUCLEOTIDE SEQUENCE [LARGE SCALE GENOMIC DNA]</scope>
    <source>
        <strain evidence="1 2">DSM 11501</strain>
    </source>
</reference>
<dbReference type="EMBL" id="LWMT01000114">
    <property type="protein sequence ID" value="KZX15039.1"/>
    <property type="molecule type" value="Genomic_DNA"/>
</dbReference>
<protein>
    <recommendedName>
        <fullName evidence="3">Fibronectin type-III domain-containing protein</fullName>
    </recommendedName>
</protein>
<evidence type="ECO:0000313" key="2">
    <source>
        <dbReference type="Proteomes" id="UP000077066"/>
    </source>
</evidence>
<dbReference type="RefSeq" id="WP_066971655.1">
    <property type="nucleotide sequence ID" value="NZ_LWMT01000114.1"/>
</dbReference>
<evidence type="ECO:0000313" key="1">
    <source>
        <dbReference type="EMBL" id="KZX15039.1"/>
    </source>
</evidence>
<dbReference type="AlphaFoldDB" id="A0A166CZJ4"/>